<dbReference type="Gene3D" id="1.10.10.60">
    <property type="entry name" value="Homeodomain-like"/>
    <property type="match status" value="1"/>
</dbReference>
<dbReference type="RefSeq" id="WP_060123515.1">
    <property type="nucleotide sequence ID" value="NZ_LPFJ01000030.1"/>
</dbReference>
<dbReference type="InterPro" id="IPR052158">
    <property type="entry name" value="INH-QAR"/>
</dbReference>
<dbReference type="Gene3D" id="3.40.50.880">
    <property type="match status" value="1"/>
</dbReference>
<dbReference type="GO" id="GO:0003700">
    <property type="term" value="F:DNA-binding transcription factor activity"/>
    <property type="evidence" value="ECO:0007669"/>
    <property type="project" value="InterPro"/>
</dbReference>
<organism evidence="4 5">
    <name type="scientific">Burkholderia ubonensis</name>
    <dbReference type="NCBI Taxonomy" id="101571"/>
    <lineage>
        <taxon>Bacteria</taxon>
        <taxon>Pseudomonadati</taxon>
        <taxon>Pseudomonadota</taxon>
        <taxon>Betaproteobacteria</taxon>
        <taxon>Burkholderiales</taxon>
        <taxon>Burkholderiaceae</taxon>
        <taxon>Burkholderia</taxon>
        <taxon>Burkholderia cepacia complex</taxon>
    </lineage>
</organism>
<dbReference type="Pfam" id="PF12833">
    <property type="entry name" value="HTH_18"/>
    <property type="match status" value="1"/>
</dbReference>
<dbReference type="SMART" id="SM00342">
    <property type="entry name" value="HTH_ARAC"/>
    <property type="match status" value="1"/>
</dbReference>
<dbReference type="InterPro" id="IPR009057">
    <property type="entry name" value="Homeodomain-like_sf"/>
</dbReference>
<reference evidence="4 5" key="1">
    <citation type="submission" date="2015-11" db="EMBL/GenBank/DDBJ databases">
        <title>Expanding the genomic diversity of Burkholderia species for the development of highly accurate diagnostics.</title>
        <authorList>
            <person name="Sahl J."/>
            <person name="Keim P."/>
            <person name="Wagner D."/>
        </authorList>
    </citation>
    <scope>NUCLEOTIDE SEQUENCE [LARGE SCALE GENOMIC DNA]</scope>
    <source>
        <strain evidence="4 5">MSMB2087WGS</strain>
    </source>
</reference>
<evidence type="ECO:0000259" key="3">
    <source>
        <dbReference type="PROSITE" id="PS01124"/>
    </source>
</evidence>
<dbReference type="EMBL" id="LPHD01000199">
    <property type="protein sequence ID" value="KWA72192.1"/>
    <property type="molecule type" value="Genomic_DNA"/>
</dbReference>
<sequence>MPHRIAVLVFPDFQLLDAAGPVAAFEVASYYRDGHYTMRTIAAQAGLVRSSSGVSWAAEGLPPASAVDTLLIAGGDGVDALIANARLHRFVQRCAKRGARVTSVCTGSLLLAAAGVLDNRRATTHWSRSDQFARAFPQVHLEPDHIYVNDGPFWTSAGISAGIDLALALIGEDLGERVARAVARQLVVYYRRPGGQSQFSALIEMDCARGRFKPLLDHVRRNLGARHRVSDMAERACMSPRHFARAFQEETGLTPAKAVEKLRVEAARAALESGASSLQRVANECGFGDTENMRRSFVRLLGVPPSLLRAR</sequence>
<dbReference type="InterPro" id="IPR018060">
    <property type="entry name" value="HTH_AraC"/>
</dbReference>
<evidence type="ECO:0000313" key="4">
    <source>
        <dbReference type="EMBL" id="KWA72192.1"/>
    </source>
</evidence>
<dbReference type="Proteomes" id="UP000060630">
    <property type="component" value="Unassembled WGS sequence"/>
</dbReference>
<dbReference type="PROSITE" id="PS01124">
    <property type="entry name" value="HTH_ARAC_FAMILY_2"/>
    <property type="match status" value="1"/>
</dbReference>
<dbReference type="InterPro" id="IPR002818">
    <property type="entry name" value="DJ-1/PfpI"/>
</dbReference>
<feature type="domain" description="HTH araC/xylS-type" evidence="3">
    <location>
        <begin position="213"/>
        <end position="311"/>
    </location>
</feature>
<dbReference type="SUPFAM" id="SSF46689">
    <property type="entry name" value="Homeodomain-like"/>
    <property type="match status" value="2"/>
</dbReference>
<keyword evidence="2" id="KW-0804">Transcription</keyword>
<dbReference type="PANTHER" id="PTHR43130">
    <property type="entry name" value="ARAC-FAMILY TRANSCRIPTIONAL REGULATOR"/>
    <property type="match status" value="1"/>
</dbReference>
<proteinExistence type="predicted"/>
<accession>A0A106S2G4</accession>
<dbReference type="CDD" id="cd03137">
    <property type="entry name" value="GATase1_AraC_1"/>
    <property type="match status" value="1"/>
</dbReference>
<keyword evidence="1" id="KW-0805">Transcription regulation</keyword>
<dbReference type="AlphaFoldDB" id="A0A106S2G4"/>
<dbReference type="GO" id="GO:0043565">
    <property type="term" value="F:sequence-specific DNA binding"/>
    <property type="evidence" value="ECO:0007669"/>
    <property type="project" value="InterPro"/>
</dbReference>
<evidence type="ECO:0000256" key="1">
    <source>
        <dbReference type="ARBA" id="ARBA00023015"/>
    </source>
</evidence>
<comment type="caution">
    <text evidence="4">The sequence shown here is derived from an EMBL/GenBank/DDBJ whole genome shotgun (WGS) entry which is preliminary data.</text>
</comment>
<dbReference type="Pfam" id="PF01965">
    <property type="entry name" value="DJ-1_PfpI"/>
    <property type="match status" value="1"/>
</dbReference>
<dbReference type="InterPro" id="IPR029062">
    <property type="entry name" value="Class_I_gatase-like"/>
</dbReference>
<protein>
    <submittedName>
        <fullName evidence="4">AraC family transcriptional regulator</fullName>
    </submittedName>
</protein>
<gene>
    <name evidence="4" type="ORF">WL29_06075</name>
</gene>
<evidence type="ECO:0000256" key="2">
    <source>
        <dbReference type="ARBA" id="ARBA00023163"/>
    </source>
</evidence>
<name>A0A106S2G4_9BURK</name>
<dbReference type="SUPFAM" id="SSF52317">
    <property type="entry name" value="Class I glutamine amidotransferase-like"/>
    <property type="match status" value="1"/>
</dbReference>
<evidence type="ECO:0000313" key="5">
    <source>
        <dbReference type="Proteomes" id="UP000060630"/>
    </source>
</evidence>
<dbReference type="PANTHER" id="PTHR43130:SF3">
    <property type="entry name" value="HTH-TYPE TRANSCRIPTIONAL REGULATOR RV1931C"/>
    <property type="match status" value="1"/>
</dbReference>